<comment type="caution">
    <text evidence="2">The sequence shown here is derived from an EMBL/GenBank/DDBJ whole genome shotgun (WGS) entry which is preliminary data.</text>
</comment>
<sequence length="228" mass="26515">MKAMEEEIAALKRNQTWELVPKPNDVKSISCKWVYKIKRCTRSIERHKACSVARGFSQQYGLEYDETFSPIAKLTTICVLLAFATSKHWNLWKMDVKNVFLHGELDREIYMNQPIDSSLFIKAKERKLVVVLVYVDYLIITGDYEEEVLHIKENSSVRFQMNELGHLKHFLGLEVDHCKIGMFLHQQKYSQGLLKKFGMLNIKSISTPMEPHTKMCAHEGQDLEDATM</sequence>
<reference evidence="2" key="2">
    <citation type="journal article" date="2024" name="Plant">
        <title>Genomic evolution and insights into agronomic trait innovations of Sesamum species.</title>
        <authorList>
            <person name="Miao H."/>
            <person name="Wang L."/>
            <person name="Qu L."/>
            <person name="Liu H."/>
            <person name="Sun Y."/>
            <person name="Le M."/>
            <person name="Wang Q."/>
            <person name="Wei S."/>
            <person name="Zheng Y."/>
            <person name="Lin W."/>
            <person name="Duan Y."/>
            <person name="Cao H."/>
            <person name="Xiong S."/>
            <person name="Wang X."/>
            <person name="Wei L."/>
            <person name="Li C."/>
            <person name="Ma Q."/>
            <person name="Ju M."/>
            <person name="Zhao R."/>
            <person name="Li G."/>
            <person name="Mu C."/>
            <person name="Tian Q."/>
            <person name="Mei H."/>
            <person name="Zhang T."/>
            <person name="Gao T."/>
            <person name="Zhang H."/>
        </authorList>
    </citation>
    <scope>NUCLEOTIDE SEQUENCE</scope>
    <source>
        <strain evidence="2">G02</strain>
    </source>
</reference>
<evidence type="ECO:0000259" key="1">
    <source>
        <dbReference type="Pfam" id="PF07727"/>
    </source>
</evidence>
<organism evidence="2">
    <name type="scientific">Sesamum radiatum</name>
    <name type="common">Black benniseed</name>
    <dbReference type="NCBI Taxonomy" id="300843"/>
    <lineage>
        <taxon>Eukaryota</taxon>
        <taxon>Viridiplantae</taxon>
        <taxon>Streptophyta</taxon>
        <taxon>Embryophyta</taxon>
        <taxon>Tracheophyta</taxon>
        <taxon>Spermatophyta</taxon>
        <taxon>Magnoliopsida</taxon>
        <taxon>eudicotyledons</taxon>
        <taxon>Gunneridae</taxon>
        <taxon>Pentapetalae</taxon>
        <taxon>asterids</taxon>
        <taxon>lamiids</taxon>
        <taxon>Lamiales</taxon>
        <taxon>Pedaliaceae</taxon>
        <taxon>Sesamum</taxon>
    </lineage>
</organism>
<gene>
    <name evidence="2" type="ORF">Sradi_1564200</name>
</gene>
<dbReference type="Pfam" id="PF07727">
    <property type="entry name" value="RVT_2"/>
    <property type="match status" value="1"/>
</dbReference>
<name>A0AAW2UB98_SESRA</name>
<feature type="domain" description="Reverse transcriptase Ty1/copia-type" evidence="1">
    <location>
        <begin position="14"/>
        <end position="116"/>
    </location>
</feature>
<accession>A0AAW2UB98</accession>
<dbReference type="AlphaFoldDB" id="A0AAW2UB98"/>
<proteinExistence type="predicted"/>
<dbReference type="SUPFAM" id="SSF56672">
    <property type="entry name" value="DNA/RNA polymerases"/>
    <property type="match status" value="1"/>
</dbReference>
<evidence type="ECO:0000313" key="2">
    <source>
        <dbReference type="EMBL" id="KAL0413625.1"/>
    </source>
</evidence>
<dbReference type="InterPro" id="IPR013103">
    <property type="entry name" value="RVT_2"/>
</dbReference>
<reference evidence="2" key="1">
    <citation type="submission" date="2020-06" db="EMBL/GenBank/DDBJ databases">
        <authorList>
            <person name="Li T."/>
            <person name="Hu X."/>
            <person name="Zhang T."/>
            <person name="Song X."/>
            <person name="Zhang H."/>
            <person name="Dai N."/>
            <person name="Sheng W."/>
            <person name="Hou X."/>
            <person name="Wei L."/>
        </authorList>
    </citation>
    <scope>NUCLEOTIDE SEQUENCE</scope>
    <source>
        <strain evidence="2">G02</strain>
        <tissue evidence="2">Leaf</tissue>
    </source>
</reference>
<dbReference type="EMBL" id="JACGWJ010000006">
    <property type="protein sequence ID" value="KAL0413625.1"/>
    <property type="molecule type" value="Genomic_DNA"/>
</dbReference>
<protein>
    <submittedName>
        <fullName evidence="2">Retrovirus-related Pol polyprotein from transposon TNT 1-94</fullName>
    </submittedName>
</protein>
<dbReference type="InterPro" id="IPR043502">
    <property type="entry name" value="DNA/RNA_pol_sf"/>
</dbReference>